<gene>
    <name evidence="3" type="ORF">LY79DRAFT_584334</name>
</gene>
<feature type="transmembrane region" description="Helical" evidence="2">
    <location>
        <begin position="182"/>
        <end position="201"/>
    </location>
</feature>
<dbReference type="RefSeq" id="XP_060408193.1">
    <property type="nucleotide sequence ID" value="XM_060560394.1"/>
</dbReference>
<proteinExistence type="predicted"/>
<dbReference type="Proteomes" id="UP001230504">
    <property type="component" value="Unassembled WGS sequence"/>
</dbReference>
<keyword evidence="4" id="KW-1185">Reference proteome</keyword>
<keyword evidence="2" id="KW-1133">Transmembrane helix</keyword>
<feature type="region of interest" description="Disordered" evidence="1">
    <location>
        <begin position="25"/>
        <end position="116"/>
    </location>
</feature>
<dbReference type="EMBL" id="JAHLJV010000116">
    <property type="protein sequence ID" value="KAK1570007.1"/>
    <property type="molecule type" value="Genomic_DNA"/>
</dbReference>
<evidence type="ECO:0000256" key="1">
    <source>
        <dbReference type="SAM" id="MobiDB-lite"/>
    </source>
</evidence>
<organism evidence="3 4">
    <name type="scientific">Colletotrichum navitas</name>
    <dbReference type="NCBI Taxonomy" id="681940"/>
    <lineage>
        <taxon>Eukaryota</taxon>
        <taxon>Fungi</taxon>
        <taxon>Dikarya</taxon>
        <taxon>Ascomycota</taxon>
        <taxon>Pezizomycotina</taxon>
        <taxon>Sordariomycetes</taxon>
        <taxon>Hypocreomycetidae</taxon>
        <taxon>Glomerellales</taxon>
        <taxon>Glomerellaceae</taxon>
        <taxon>Colletotrichum</taxon>
        <taxon>Colletotrichum graminicola species complex</taxon>
    </lineage>
</organism>
<keyword evidence="2" id="KW-0472">Membrane</keyword>
<name>A0AAD8PMB4_9PEZI</name>
<comment type="caution">
    <text evidence="3">The sequence shown here is derived from an EMBL/GenBank/DDBJ whole genome shotgun (WGS) entry which is preliminary data.</text>
</comment>
<dbReference type="GeneID" id="85444634"/>
<feature type="compositionally biased region" description="Polar residues" evidence="1">
    <location>
        <begin position="57"/>
        <end position="73"/>
    </location>
</feature>
<reference evidence="3" key="1">
    <citation type="submission" date="2021-06" db="EMBL/GenBank/DDBJ databases">
        <title>Comparative genomics, transcriptomics and evolutionary studies reveal genomic signatures of adaptation to plant cell wall in hemibiotrophic fungi.</title>
        <authorList>
            <consortium name="DOE Joint Genome Institute"/>
            <person name="Baroncelli R."/>
            <person name="Diaz J.F."/>
            <person name="Benocci T."/>
            <person name="Peng M."/>
            <person name="Battaglia E."/>
            <person name="Haridas S."/>
            <person name="Andreopoulos W."/>
            <person name="Labutti K."/>
            <person name="Pangilinan J."/>
            <person name="Floch G.L."/>
            <person name="Makela M.R."/>
            <person name="Henrissat B."/>
            <person name="Grigoriev I.V."/>
            <person name="Crouch J.A."/>
            <person name="De Vries R.P."/>
            <person name="Sukno S.A."/>
            <person name="Thon M.R."/>
        </authorList>
    </citation>
    <scope>NUCLEOTIDE SEQUENCE</scope>
    <source>
        <strain evidence="3">CBS 125086</strain>
    </source>
</reference>
<evidence type="ECO:0000256" key="2">
    <source>
        <dbReference type="SAM" id="Phobius"/>
    </source>
</evidence>
<feature type="region of interest" description="Disordered" evidence="1">
    <location>
        <begin position="138"/>
        <end position="165"/>
    </location>
</feature>
<sequence>MPSISRREDRERENRTYRLLQAKVRAEAEAEAKRQAAAEVQQRGPALDEAEQRQVRFSDTPETFHYTASTPKGQGSEDWGSKDDEETAVSQELYEDHHHHHQKQQQPAGGHRGENPKKYTFRDAILVASGATLNWTTSHHQDCRGAGSPEFAHPGHGNNNNNNKPGRPGFLLRLVRFFIRHYCVVLAVLLGIISWAALAWFCDVVQTRIRSLADLLSSPLAWPQAALSGLMGSAWGLLFPSAHDASPWSPSSPPAAADFSPMVPDLSTVLGVVHRTGSGVKALSEMTTSVQQDTQLNSAMDFLFNMYEATDLHWIAHLREEELGLSHLTLQLQDFAERAGRKQRVPLPRFLCRVPLLSGLETCRASVDRFDVQMQAVLDFLSEAKEYRSSVYNKHMTAPVMHKVSRLVCRLGDRFSYVSLGLRETVPDADEAGSPLMDAHVLETYLQDQQDGLRMSCHVIVDIGSEMADKRKQMDDDVKMLTRMTKSIGHVRRSVADNTLQLNRACKAVIKDLGMLTERLNSW</sequence>
<feature type="compositionally biased region" description="Basic and acidic residues" evidence="1">
    <location>
        <begin position="25"/>
        <end position="36"/>
    </location>
</feature>
<keyword evidence="2" id="KW-0812">Transmembrane</keyword>
<accession>A0AAD8PMB4</accession>
<evidence type="ECO:0000313" key="3">
    <source>
        <dbReference type="EMBL" id="KAK1570007.1"/>
    </source>
</evidence>
<protein>
    <submittedName>
        <fullName evidence="3">Uncharacterized protein</fullName>
    </submittedName>
</protein>
<dbReference type="AlphaFoldDB" id="A0AAD8PMB4"/>
<evidence type="ECO:0000313" key="4">
    <source>
        <dbReference type="Proteomes" id="UP001230504"/>
    </source>
</evidence>